<comment type="similarity">
    <text evidence="2">Belongs to the ferric reductase (FRE) family.</text>
</comment>
<proteinExistence type="inferred from homology"/>
<dbReference type="Gene3D" id="3.40.50.80">
    <property type="entry name" value="Nucleotide-binding domain of ferredoxin-NADP reductase (FNR) module"/>
    <property type="match status" value="1"/>
</dbReference>
<protein>
    <recommendedName>
        <fullName evidence="3">ferric-chelate reductase (NADPH)</fullName>
        <ecNumber evidence="3">1.16.1.9</ecNumber>
    </recommendedName>
</protein>
<keyword evidence="11 13" id="KW-0472">Membrane</keyword>
<evidence type="ECO:0000313" key="16">
    <source>
        <dbReference type="Proteomes" id="UP000785200"/>
    </source>
</evidence>
<gene>
    <name evidence="15" type="ORF">D0Z07_9205</name>
</gene>
<dbReference type="OrthoDB" id="4494341at2759"/>
<dbReference type="SUPFAM" id="SSF52343">
    <property type="entry name" value="Ferredoxin reductase-like, C-terminal NADP-linked domain"/>
    <property type="match status" value="1"/>
</dbReference>
<dbReference type="PANTHER" id="PTHR32361:SF26">
    <property type="entry name" value="FAD-BINDING 8 DOMAIN-CONTAINING PROTEIN-RELATED"/>
    <property type="match status" value="1"/>
</dbReference>
<evidence type="ECO:0000256" key="7">
    <source>
        <dbReference type="ARBA" id="ARBA00022982"/>
    </source>
</evidence>
<keyword evidence="9" id="KW-0560">Oxidoreductase</keyword>
<evidence type="ECO:0000256" key="12">
    <source>
        <dbReference type="ARBA" id="ARBA00048483"/>
    </source>
</evidence>
<dbReference type="Pfam" id="PF08030">
    <property type="entry name" value="NAD_binding_6"/>
    <property type="match status" value="1"/>
</dbReference>
<organism evidence="15 16">
    <name type="scientific">Hyphodiscus hymeniophilus</name>
    <dbReference type="NCBI Taxonomy" id="353542"/>
    <lineage>
        <taxon>Eukaryota</taxon>
        <taxon>Fungi</taxon>
        <taxon>Dikarya</taxon>
        <taxon>Ascomycota</taxon>
        <taxon>Pezizomycotina</taxon>
        <taxon>Leotiomycetes</taxon>
        <taxon>Helotiales</taxon>
        <taxon>Hyphodiscaceae</taxon>
        <taxon>Hyphodiscus</taxon>
    </lineage>
</organism>
<dbReference type="PROSITE" id="PS51384">
    <property type="entry name" value="FAD_FR"/>
    <property type="match status" value="1"/>
</dbReference>
<dbReference type="InterPro" id="IPR013112">
    <property type="entry name" value="FAD-bd_8"/>
</dbReference>
<evidence type="ECO:0000256" key="10">
    <source>
        <dbReference type="ARBA" id="ARBA00023065"/>
    </source>
</evidence>
<feature type="transmembrane region" description="Helical" evidence="13">
    <location>
        <begin position="62"/>
        <end position="82"/>
    </location>
</feature>
<keyword evidence="7" id="KW-0249">Electron transport</keyword>
<comment type="subcellular location">
    <subcellularLocation>
        <location evidence="1">Cell membrane</location>
        <topology evidence="1">Multi-pass membrane protein</topology>
    </subcellularLocation>
</comment>
<dbReference type="InterPro" id="IPR013130">
    <property type="entry name" value="Fe3_Rdtase_TM_dom"/>
</dbReference>
<evidence type="ECO:0000259" key="14">
    <source>
        <dbReference type="PROSITE" id="PS51384"/>
    </source>
</evidence>
<keyword evidence="5" id="KW-1003">Cell membrane</keyword>
<evidence type="ECO:0000256" key="6">
    <source>
        <dbReference type="ARBA" id="ARBA00022692"/>
    </source>
</evidence>
<evidence type="ECO:0000256" key="3">
    <source>
        <dbReference type="ARBA" id="ARBA00012668"/>
    </source>
</evidence>
<feature type="transmembrane region" description="Helical" evidence="13">
    <location>
        <begin position="157"/>
        <end position="178"/>
    </location>
</feature>
<evidence type="ECO:0000256" key="2">
    <source>
        <dbReference type="ARBA" id="ARBA00006278"/>
    </source>
</evidence>
<dbReference type="Proteomes" id="UP000785200">
    <property type="component" value="Unassembled WGS sequence"/>
</dbReference>
<feature type="non-terminal residue" evidence="15">
    <location>
        <position position="432"/>
    </location>
</feature>
<dbReference type="GO" id="GO:0015677">
    <property type="term" value="P:copper ion import"/>
    <property type="evidence" value="ECO:0007669"/>
    <property type="project" value="TreeGrafter"/>
</dbReference>
<dbReference type="GO" id="GO:0006826">
    <property type="term" value="P:iron ion transport"/>
    <property type="evidence" value="ECO:0007669"/>
    <property type="project" value="TreeGrafter"/>
</dbReference>
<dbReference type="InterPro" id="IPR039261">
    <property type="entry name" value="FNR_nucleotide-bd"/>
</dbReference>
<sequence>SLDAPSWYSFISACILALLLLWYGLHRAINSKWPLVTSFIMRHLVYPNIFPRIPFVGTATRLKVLLVSLYLLANFLGTIIGVRADISSRAATMSIINLVPLLCGPRLSLVTNLLGISLRSSIGSHQWFGRTAIAQMLVHMVVSLTESSAFTWSMNSLTGVTQASSALGFIFVLSVRIVRGTLYEWFLNSHLFLAVVVLIALWRHVASKKAAELFLRIGISLWTIATSVHWVLFAFRNFVLGRPSAMAVVSRISNKDESLLDPSNMLQVDVTVARPWRVQAGQFVFLSIPRLGLFTGLRGHPFMISWWERDIRGLKISLLVQSRGGFTAELDRHVNQNLLAFIDGPYGVNYDFGEYGTVIMIATGIGIAAHIPFIKDLISGYNSCTVKTRRIRLVWAIEEKCQEIWVKHWMDELLESDTGYVSQPVIPLRAFY</sequence>
<dbReference type="InterPro" id="IPR017927">
    <property type="entry name" value="FAD-bd_FR_type"/>
</dbReference>
<evidence type="ECO:0000256" key="8">
    <source>
        <dbReference type="ARBA" id="ARBA00022989"/>
    </source>
</evidence>
<evidence type="ECO:0000256" key="13">
    <source>
        <dbReference type="SAM" id="Phobius"/>
    </source>
</evidence>
<dbReference type="InterPro" id="IPR017938">
    <property type="entry name" value="Riboflavin_synthase-like_b-brl"/>
</dbReference>
<dbReference type="GO" id="GO:0052851">
    <property type="term" value="F:ferric-chelate reductase (NADPH) activity"/>
    <property type="evidence" value="ECO:0007669"/>
    <property type="project" value="UniProtKB-EC"/>
</dbReference>
<feature type="transmembrane region" description="Helical" evidence="13">
    <location>
        <begin position="214"/>
        <end position="235"/>
    </location>
</feature>
<evidence type="ECO:0000256" key="5">
    <source>
        <dbReference type="ARBA" id="ARBA00022475"/>
    </source>
</evidence>
<dbReference type="Pfam" id="PF08022">
    <property type="entry name" value="FAD_binding_8"/>
    <property type="match status" value="1"/>
</dbReference>
<keyword evidence="10" id="KW-0406">Ion transport</keyword>
<reference evidence="15" key="1">
    <citation type="submission" date="2019-07" db="EMBL/GenBank/DDBJ databases">
        <title>Hyphodiscus hymeniophilus genome sequencing and assembly.</title>
        <authorList>
            <person name="Kramer G."/>
            <person name="Nodwell J."/>
        </authorList>
    </citation>
    <scope>NUCLEOTIDE SEQUENCE</scope>
    <source>
        <strain evidence="15">ATCC 34498</strain>
    </source>
</reference>
<comment type="catalytic activity">
    <reaction evidence="12">
        <text>2 a Fe(II)-siderophore + NADP(+) + H(+) = 2 a Fe(III)-siderophore + NADPH</text>
        <dbReference type="Rhea" id="RHEA:28795"/>
        <dbReference type="Rhea" id="RHEA-COMP:11342"/>
        <dbReference type="Rhea" id="RHEA-COMP:11344"/>
        <dbReference type="ChEBI" id="CHEBI:15378"/>
        <dbReference type="ChEBI" id="CHEBI:29033"/>
        <dbReference type="ChEBI" id="CHEBI:29034"/>
        <dbReference type="ChEBI" id="CHEBI:57783"/>
        <dbReference type="ChEBI" id="CHEBI:58349"/>
        <dbReference type="EC" id="1.16.1.9"/>
    </reaction>
</comment>
<evidence type="ECO:0000256" key="4">
    <source>
        <dbReference type="ARBA" id="ARBA00022448"/>
    </source>
</evidence>
<dbReference type="CDD" id="cd06186">
    <property type="entry name" value="NOX_Duox_like_FAD_NADP"/>
    <property type="match status" value="1"/>
</dbReference>
<dbReference type="PANTHER" id="PTHR32361">
    <property type="entry name" value="FERRIC/CUPRIC REDUCTASE TRANSMEMBRANE COMPONENT"/>
    <property type="match status" value="1"/>
</dbReference>
<feature type="transmembrane region" description="Helical" evidence="13">
    <location>
        <begin position="185"/>
        <end position="202"/>
    </location>
</feature>
<dbReference type="InterPro" id="IPR013121">
    <property type="entry name" value="Fe_red_NAD-bd_6"/>
</dbReference>
<dbReference type="AlphaFoldDB" id="A0A9P6SMD4"/>
<dbReference type="SUPFAM" id="SSF63380">
    <property type="entry name" value="Riboflavin synthase domain-like"/>
    <property type="match status" value="1"/>
</dbReference>
<evidence type="ECO:0000256" key="1">
    <source>
        <dbReference type="ARBA" id="ARBA00004651"/>
    </source>
</evidence>
<evidence type="ECO:0000256" key="11">
    <source>
        <dbReference type="ARBA" id="ARBA00023136"/>
    </source>
</evidence>
<dbReference type="GO" id="GO:0005886">
    <property type="term" value="C:plasma membrane"/>
    <property type="evidence" value="ECO:0007669"/>
    <property type="project" value="UniProtKB-SubCell"/>
</dbReference>
<comment type="caution">
    <text evidence="15">The sequence shown here is derived from an EMBL/GenBank/DDBJ whole genome shotgun (WGS) entry which is preliminary data.</text>
</comment>
<dbReference type="InterPro" id="IPR051410">
    <property type="entry name" value="Ferric/Cupric_Reductase"/>
</dbReference>
<dbReference type="Pfam" id="PF01794">
    <property type="entry name" value="Ferric_reduct"/>
    <property type="match status" value="1"/>
</dbReference>
<keyword evidence="16" id="KW-1185">Reference proteome</keyword>
<feature type="transmembrane region" description="Helical" evidence="13">
    <location>
        <begin position="6"/>
        <end position="25"/>
    </location>
</feature>
<dbReference type="GO" id="GO:0006879">
    <property type="term" value="P:intracellular iron ion homeostasis"/>
    <property type="evidence" value="ECO:0007669"/>
    <property type="project" value="TreeGrafter"/>
</dbReference>
<dbReference type="EMBL" id="VNKQ01000020">
    <property type="protein sequence ID" value="KAG0645010.1"/>
    <property type="molecule type" value="Genomic_DNA"/>
</dbReference>
<evidence type="ECO:0000313" key="15">
    <source>
        <dbReference type="EMBL" id="KAG0645010.1"/>
    </source>
</evidence>
<feature type="domain" description="FAD-binding FR-type" evidence="14">
    <location>
        <begin position="241"/>
        <end position="352"/>
    </location>
</feature>
<keyword evidence="4" id="KW-0813">Transport</keyword>
<name>A0A9P6SMD4_9HELO</name>
<evidence type="ECO:0000256" key="9">
    <source>
        <dbReference type="ARBA" id="ARBA00023002"/>
    </source>
</evidence>
<dbReference type="EC" id="1.16.1.9" evidence="3"/>
<accession>A0A9P6SMD4</accession>
<keyword evidence="8 13" id="KW-1133">Transmembrane helix</keyword>
<keyword evidence="6 13" id="KW-0812">Transmembrane</keyword>